<evidence type="ECO:0000313" key="3">
    <source>
        <dbReference type="Proteomes" id="UP001168098"/>
    </source>
</evidence>
<comment type="caution">
    <text evidence="2">The sequence shown here is derived from an EMBL/GenBank/DDBJ whole genome shotgun (WGS) entry which is preliminary data.</text>
</comment>
<evidence type="ECO:0000313" key="2">
    <source>
        <dbReference type="EMBL" id="KAJ9686517.1"/>
    </source>
</evidence>
<name>A0AA38ZDD9_VITRO</name>
<organism evidence="2 3">
    <name type="scientific">Vitis rotundifolia</name>
    <name type="common">Muscadine grape</name>
    <dbReference type="NCBI Taxonomy" id="103349"/>
    <lineage>
        <taxon>Eukaryota</taxon>
        <taxon>Viridiplantae</taxon>
        <taxon>Streptophyta</taxon>
        <taxon>Embryophyta</taxon>
        <taxon>Tracheophyta</taxon>
        <taxon>Spermatophyta</taxon>
        <taxon>Magnoliopsida</taxon>
        <taxon>eudicotyledons</taxon>
        <taxon>Gunneridae</taxon>
        <taxon>Pentapetalae</taxon>
        <taxon>rosids</taxon>
        <taxon>Vitales</taxon>
        <taxon>Vitaceae</taxon>
        <taxon>Viteae</taxon>
        <taxon>Vitis</taxon>
    </lineage>
</organism>
<accession>A0AA38ZDD9</accession>
<sequence>MEMLQLLLSDLCSGEQSCNRILNPEQGQYWHGQFVDAASGNTFETLDPEAGNMEVKDPLPPVSSIQEELSENRAYLSPPMQAQTHIQALFGFKILKLCTPSFSDLNHLVSAAMVWMT</sequence>
<protein>
    <submittedName>
        <fullName evidence="2">Uncharacterized protein</fullName>
    </submittedName>
</protein>
<dbReference type="AlphaFoldDB" id="A0AA38ZDD9"/>
<dbReference type="EMBL" id="JARBHA010000012">
    <property type="protein sequence ID" value="KAJ9686517.1"/>
    <property type="molecule type" value="Genomic_DNA"/>
</dbReference>
<reference evidence="2 3" key="1">
    <citation type="journal article" date="2023" name="BMC Biotechnol.">
        <title>Vitis rotundifolia cv Carlos genome sequencing.</title>
        <authorList>
            <person name="Huff M."/>
            <person name="Hulse-Kemp A."/>
            <person name="Scheffler B."/>
            <person name="Youngblood R."/>
            <person name="Simpson S."/>
            <person name="Babiker E."/>
            <person name="Staton M."/>
        </authorList>
    </citation>
    <scope>NUCLEOTIDE SEQUENCE [LARGE SCALE GENOMIC DNA]</scope>
    <source>
        <tissue evidence="2">Leaf</tissue>
    </source>
</reference>
<dbReference type="EMBL" id="JARBHA010000012">
    <property type="protein sequence ID" value="KAJ9686514.1"/>
    <property type="molecule type" value="Genomic_DNA"/>
</dbReference>
<dbReference type="Proteomes" id="UP001168098">
    <property type="component" value="Unassembled WGS sequence"/>
</dbReference>
<evidence type="ECO:0000313" key="1">
    <source>
        <dbReference type="EMBL" id="KAJ9686514.1"/>
    </source>
</evidence>
<gene>
    <name evidence="1" type="ORF">PVL29_015422</name>
    <name evidence="2" type="ORF">PVL29_015425</name>
</gene>
<proteinExistence type="predicted"/>
<keyword evidence="3" id="KW-1185">Reference proteome</keyword>